<evidence type="ECO:0000256" key="1">
    <source>
        <dbReference type="SAM" id="Phobius"/>
    </source>
</evidence>
<name>A0A151ZD92_TIELA</name>
<evidence type="ECO:0000313" key="3">
    <source>
        <dbReference type="Proteomes" id="UP000076078"/>
    </source>
</evidence>
<dbReference type="SUPFAM" id="SSF48452">
    <property type="entry name" value="TPR-like"/>
    <property type="match status" value="1"/>
</dbReference>
<dbReference type="SUPFAM" id="SSF52540">
    <property type="entry name" value="P-loop containing nucleoside triphosphate hydrolases"/>
    <property type="match status" value="1"/>
</dbReference>
<protein>
    <submittedName>
        <fullName evidence="2">Uncharacterized protein</fullName>
    </submittedName>
</protein>
<organism evidence="2 3">
    <name type="scientific">Tieghemostelium lacteum</name>
    <name type="common">Slime mold</name>
    <name type="synonym">Dictyostelium lacteum</name>
    <dbReference type="NCBI Taxonomy" id="361077"/>
    <lineage>
        <taxon>Eukaryota</taxon>
        <taxon>Amoebozoa</taxon>
        <taxon>Evosea</taxon>
        <taxon>Eumycetozoa</taxon>
        <taxon>Dictyostelia</taxon>
        <taxon>Dictyosteliales</taxon>
        <taxon>Raperosteliaceae</taxon>
        <taxon>Tieghemostelium</taxon>
    </lineage>
</organism>
<dbReference type="Proteomes" id="UP000076078">
    <property type="component" value="Unassembled WGS sequence"/>
</dbReference>
<accession>A0A151ZD92</accession>
<dbReference type="PANTHER" id="PTHR19959">
    <property type="entry name" value="KINESIN LIGHT CHAIN"/>
    <property type="match status" value="1"/>
</dbReference>
<dbReference type="Gene3D" id="3.40.50.300">
    <property type="entry name" value="P-loop containing nucleotide triphosphate hydrolases"/>
    <property type="match status" value="1"/>
</dbReference>
<dbReference type="InParanoid" id="A0A151ZD92"/>
<dbReference type="InterPro" id="IPR011990">
    <property type="entry name" value="TPR-like_helical_dom_sf"/>
</dbReference>
<dbReference type="Pfam" id="PF13424">
    <property type="entry name" value="TPR_12"/>
    <property type="match status" value="1"/>
</dbReference>
<dbReference type="Gene3D" id="1.25.40.10">
    <property type="entry name" value="Tetratricopeptide repeat domain"/>
    <property type="match status" value="1"/>
</dbReference>
<dbReference type="EMBL" id="LODT01000032">
    <property type="protein sequence ID" value="KYQ91922.1"/>
    <property type="molecule type" value="Genomic_DNA"/>
</dbReference>
<keyword evidence="3" id="KW-1185">Reference proteome</keyword>
<dbReference type="PANTHER" id="PTHR19959:SF119">
    <property type="entry name" value="FUNGAL LIPASE-LIKE DOMAIN-CONTAINING PROTEIN"/>
    <property type="match status" value="1"/>
</dbReference>
<comment type="caution">
    <text evidence="2">The sequence shown here is derived from an EMBL/GenBank/DDBJ whole genome shotgun (WGS) entry which is preliminary data.</text>
</comment>
<dbReference type="AlphaFoldDB" id="A0A151ZD92"/>
<dbReference type="STRING" id="361077.A0A151ZD92"/>
<reference evidence="2 3" key="1">
    <citation type="submission" date="2015-12" db="EMBL/GenBank/DDBJ databases">
        <title>Dictyostelia acquired genes for synthesis and detection of signals that induce cell-type specialization by lateral gene transfer from prokaryotes.</title>
        <authorList>
            <person name="Gloeckner G."/>
            <person name="Schaap P."/>
        </authorList>
    </citation>
    <scope>NUCLEOTIDE SEQUENCE [LARGE SCALE GENOMIC DNA]</scope>
    <source>
        <strain evidence="2 3">TK</strain>
    </source>
</reference>
<dbReference type="SMART" id="SM00028">
    <property type="entry name" value="TPR"/>
    <property type="match status" value="2"/>
</dbReference>
<dbReference type="OrthoDB" id="626167at2759"/>
<gene>
    <name evidence="2" type="ORF">DLAC_07160</name>
</gene>
<feature type="transmembrane region" description="Helical" evidence="1">
    <location>
        <begin position="610"/>
        <end position="628"/>
    </location>
</feature>
<keyword evidence="1" id="KW-0472">Membrane</keyword>
<dbReference type="InterPro" id="IPR027417">
    <property type="entry name" value="P-loop_NTPase"/>
</dbReference>
<proteinExistence type="predicted"/>
<evidence type="ECO:0000313" key="2">
    <source>
        <dbReference type="EMBL" id="KYQ91922.1"/>
    </source>
</evidence>
<sequence length="630" mass="72389">MDRAIKNFIGRENELKDLEDHLNGTGSVVIKGIDGVGKHSLVSQFMKENHKKYDFVYFIEDLDLSIQNLFESLDKMYPTAIKTLDGYFSVMGSFLLVIGDIGKCREKKFFEAHFQVIAEAVNAKLKKHVIYIAQENKYDRNAKRIVLSNLTESESIQLVKTTLKDKDTEESKLLALAKVSQGYPILIDLLAKYINNQQVNDIDSELGKVSEEDKQDPIKFYQSLLSLVIKEMRDKQNFPLDLYKILVWFAHFAIKLDWFEVLNELIFKYGHRDVSDMFDYLKKYSIINSSTTKASIFYISNKVLHSLRSLLSPEEAQDGLDQFTDAIVGLVNVASIEPIDIPMILSHGIYASDNYDLSKSILISVAGLQLTIVDLYFSVFNVASEALYYSKIAKKTLKTAEETIPVHPFVNQLKYRSHRHLGVIYSLHPPDQKKSFKHLLKAKEYFKYVEDLLKQANPDEIHFLNLNLGMGYLHQGDFKKAQTIFEDLIENIQDKENSLDYCKALNNLGFVQQKLGDHKKAIYYYRQSIQATNKIFGENNQNSISTTRNLFEVYVEMRDFKKAKELINIITDAFTHDPTTQKQIRIELETEIEIAKENYSNKALTIGYKHYAMAGVLLGLGLLAFKLLKK</sequence>
<keyword evidence="1" id="KW-0812">Transmembrane</keyword>
<dbReference type="InterPro" id="IPR019734">
    <property type="entry name" value="TPR_rpt"/>
</dbReference>
<keyword evidence="1" id="KW-1133">Transmembrane helix</keyword>